<dbReference type="EMBL" id="LIAE01010543">
    <property type="protein sequence ID" value="PAV59067.1"/>
    <property type="molecule type" value="Genomic_DNA"/>
</dbReference>
<evidence type="ECO:0000256" key="1">
    <source>
        <dbReference type="SAM" id="MobiDB-lite"/>
    </source>
</evidence>
<accession>A0A2A2JBQ9</accession>
<gene>
    <name evidence="2" type="ORF">WR25_10771</name>
</gene>
<evidence type="ECO:0000313" key="3">
    <source>
        <dbReference type="Proteomes" id="UP000218231"/>
    </source>
</evidence>
<keyword evidence="3" id="KW-1185">Reference proteome</keyword>
<comment type="caution">
    <text evidence="2">The sequence shown here is derived from an EMBL/GenBank/DDBJ whole genome shotgun (WGS) entry which is preliminary data.</text>
</comment>
<name>A0A2A2JBQ9_9BILA</name>
<dbReference type="OrthoDB" id="5899699at2759"/>
<protein>
    <submittedName>
        <fullName evidence="2">Uncharacterized protein</fullName>
    </submittedName>
</protein>
<dbReference type="AlphaFoldDB" id="A0A2A2JBQ9"/>
<reference evidence="2 3" key="1">
    <citation type="journal article" date="2017" name="Curr. Biol.">
        <title>Genome architecture and evolution of a unichromosomal asexual nematode.</title>
        <authorList>
            <person name="Fradin H."/>
            <person name="Zegar C."/>
            <person name="Gutwein M."/>
            <person name="Lucas J."/>
            <person name="Kovtun M."/>
            <person name="Corcoran D."/>
            <person name="Baugh L.R."/>
            <person name="Kiontke K."/>
            <person name="Gunsalus K."/>
            <person name="Fitch D.H."/>
            <person name="Piano F."/>
        </authorList>
    </citation>
    <scope>NUCLEOTIDE SEQUENCE [LARGE SCALE GENOMIC DNA]</scope>
    <source>
        <strain evidence="2">PF1309</strain>
    </source>
</reference>
<dbReference type="Proteomes" id="UP000218231">
    <property type="component" value="Unassembled WGS sequence"/>
</dbReference>
<evidence type="ECO:0000313" key="2">
    <source>
        <dbReference type="EMBL" id="PAV59067.1"/>
    </source>
</evidence>
<sequence length="155" mass="16936">MSEYSPDPAGFQLFKRKYHVRSVKRMSPGKSASPASLPVPEQLRRPAFTANFHVPSSNSFDSTPDMSEDTSTSPSSSSKTQSSRMENGEKLPVVAPGIFHRKPQPILSVLNPQPAASVSFSPDLLSQRVMAIKQLKVNLGPCQRKGKQSKEKGLI</sequence>
<organism evidence="2 3">
    <name type="scientific">Diploscapter pachys</name>
    <dbReference type="NCBI Taxonomy" id="2018661"/>
    <lineage>
        <taxon>Eukaryota</taxon>
        <taxon>Metazoa</taxon>
        <taxon>Ecdysozoa</taxon>
        <taxon>Nematoda</taxon>
        <taxon>Chromadorea</taxon>
        <taxon>Rhabditida</taxon>
        <taxon>Rhabditina</taxon>
        <taxon>Rhabditomorpha</taxon>
        <taxon>Rhabditoidea</taxon>
        <taxon>Rhabditidae</taxon>
        <taxon>Diploscapter</taxon>
    </lineage>
</organism>
<feature type="region of interest" description="Disordered" evidence="1">
    <location>
        <begin position="22"/>
        <end position="91"/>
    </location>
</feature>
<proteinExistence type="predicted"/>
<feature type="compositionally biased region" description="Low complexity" evidence="1">
    <location>
        <begin position="61"/>
        <end position="83"/>
    </location>
</feature>